<accession>N6Y829</accession>
<comment type="caution">
    <text evidence="1">The sequence shown here is derived from an EMBL/GenBank/DDBJ whole genome shotgun (WGS) entry which is preliminary data.</text>
</comment>
<sequence length="132" mass="15309">MDLTVVLGLIIALLCFAAWTSLRRRTQPLPVRAGMPNHPYHCVTIEARDSGCDAVRRMAGERFLAARAPRLPLPGCRRGNCECIYLHYEDRRHHNRRDPYVHAQRMQFTDVPQDRRNTPGRRKTDLLVHPML</sequence>
<evidence type="ECO:0000313" key="1">
    <source>
        <dbReference type="EMBL" id="ENO90396.1"/>
    </source>
</evidence>
<dbReference type="EMBL" id="AMXE01000003">
    <property type="protein sequence ID" value="ENO90396.1"/>
    <property type="molecule type" value="Genomic_DNA"/>
</dbReference>
<reference evidence="1 2" key="1">
    <citation type="submission" date="2012-09" db="EMBL/GenBank/DDBJ databases">
        <title>Draft Genome Sequences of 6 Strains from Genus Thauera.</title>
        <authorList>
            <person name="Liu B."/>
            <person name="Shapleigh J.P."/>
            <person name="Frostegard A.H."/>
        </authorList>
    </citation>
    <scope>NUCLEOTIDE SEQUENCE [LARGE SCALE GENOMIC DNA]</scope>
    <source>
        <strain evidence="2">47Lol / DSM 12138</strain>
    </source>
</reference>
<gene>
    <name evidence="1" type="ORF">C666_01940</name>
</gene>
<name>N6Y829_THAL4</name>
<dbReference type="OrthoDB" id="8527522at2"/>
<proteinExistence type="predicted"/>
<keyword evidence="2" id="KW-1185">Reference proteome</keyword>
<dbReference type="eggNOG" id="ENOG5033H86">
    <property type="taxonomic scope" value="Bacteria"/>
</dbReference>
<evidence type="ECO:0000313" key="2">
    <source>
        <dbReference type="Proteomes" id="UP000013232"/>
    </source>
</evidence>
<organism evidence="1 2">
    <name type="scientific">Thauera linaloolentis (strain DSM 12138 / JCM 21573 / CCUG 41526 / CIP 105981 / IAM 15112 / NBRC 102519 / 47Lol)</name>
    <dbReference type="NCBI Taxonomy" id="1123367"/>
    <lineage>
        <taxon>Bacteria</taxon>
        <taxon>Pseudomonadati</taxon>
        <taxon>Pseudomonadota</taxon>
        <taxon>Betaproteobacteria</taxon>
        <taxon>Rhodocyclales</taxon>
        <taxon>Zoogloeaceae</taxon>
        <taxon>Thauera</taxon>
    </lineage>
</organism>
<protein>
    <submittedName>
        <fullName evidence="1">Uncharacterized protein</fullName>
    </submittedName>
</protein>
<dbReference type="RefSeq" id="WP_004333034.1">
    <property type="nucleotide sequence ID" value="NZ_AMXE01000003.1"/>
</dbReference>
<dbReference type="Proteomes" id="UP000013232">
    <property type="component" value="Unassembled WGS sequence"/>
</dbReference>
<dbReference type="AlphaFoldDB" id="N6Y829"/>